<evidence type="ECO:0000313" key="3">
    <source>
        <dbReference type="Proteomes" id="UP000292052"/>
    </source>
</evidence>
<dbReference type="Proteomes" id="UP000292052">
    <property type="component" value="Unassembled WGS sequence"/>
</dbReference>
<proteinExistence type="predicted"/>
<organism evidence="2 3">
    <name type="scientific">Asbolus verrucosus</name>
    <name type="common">Desert ironclad beetle</name>
    <dbReference type="NCBI Taxonomy" id="1661398"/>
    <lineage>
        <taxon>Eukaryota</taxon>
        <taxon>Metazoa</taxon>
        <taxon>Ecdysozoa</taxon>
        <taxon>Arthropoda</taxon>
        <taxon>Hexapoda</taxon>
        <taxon>Insecta</taxon>
        <taxon>Pterygota</taxon>
        <taxon>Neoptera</taxon>
        <taxon>Endopterygota</taxon>
        <taxon>Coleoptera</taxon>
        <taxon>Polyphaga</taxon>
        <taxon>Cucujiformia</taxon>
        <taxon>Tenebrionidae</taxon>
        <taxon>Pimeliinae</taxon>
        <taxon>Asbolus</taxon>
    </lineage>
</organism>
<protein>
    <submittedName>
        <fullName evidence="2">Uncharacterized protein</fullName>
    </submittedName>
</protein>
<gene>
    <name evidence="2" type="ORF">BDFB_010213</name>
</gene>
<feature type="region of interest" description="Disordered" evidence="1">
    <location>
        <begin position="90"/>
        <end position="115"/>
    </location>
</feature>
<sequence length="115" mass="12886">MELPRIASQTSICPPSIQLLTEYPKPRTPVSKRLLSASIQPAEPQFAVLPSAPSYQPSRKREEARALQNLRRRLQAVRVLQANKPEPIEATCANSNVSPADLDNRPQLLQKELKH</sequence>
<name>A0A482V7J6_ASBVE</name>
<dbReference type="EMBL" id="QDEB01130533">
    <property type="protein sequence ID" value="RZB39171.1"/>
    <property type="molecule type" value="Genomic_DNA"/>
</dbReference>
<reference evidence="2 3" key="1">
    <citation type="submission" date="2017-03" db="EMBL/GenBank/DDBJ databases">
        <title>Genome of the blue death feigning beetle - Asbolus verrucosus.</title>
        <authorList>
            <person name="Rider S.D."/>
        </authorList>
    </citation>
    <scope>NUCLEOTIDE SEQUENCE [LARGE SCALE GENOMIC DNA]</scope>
    <source>
        <strain evidence="2">Butters</strain>
        <tissue evidence="2">Head and leg muscle</tissue>
    </source>
</reference>
<evidence type="ECO:0000256" key="1">
    <source>
        <dbReference type="SAM" id="MobiDB-lite"/>
    </source>
</evidence>
<keyword evidence="3" id="KW-1185">Reference proteome</keyword>
<dbReference type="AlphaFoldDB" id="A0A482V7J6"/>
<accession>A0A482V7J6</accession>
<comment type="caution">
    <text evidence="2">The sequence shown here is derived from an EMBL/GenBank/DDBJ whole genome shotgun (WGS) entry which is preliminary data.</text>
</comment>
<evidence type="ECO:0000313" key="2">
    <source>
        <dbReference type="EMBL" id="RZB39171.1"/>
    </source>
</evidence>
<dbReference type="OrthoDB" id="337038at2759"/>